<name>A0A645BDE5_9ZZZZ</name>
<dbReference type="AlphaFoldDB" id="A0A645BDE5"/>
<gene>
    <name evidence="1" type="ORF">SDC9_106570</name>
</gene>
<dbReference type="AntiFam" id="ANF00246">
    <property type="entry name" value="Shadow ORF (opposite dctM)"/>
</dbReference>
<reference evidence="1" key="1">
    <citation type="submission" date="2019-08" db="EMBL/GenBank/DDBJ databases">
        <authorList>
            <person name="Kucharzyk K."/>
            <person name="Murdoch R.W."/>
            <person name="Higgins S."/>
            <person name="Loffler F."/>
        </authorList>
    </citation>
    <scope>NUCLEOTIDE SEQUENCE</scope>
</reference>
<proteinExistence type="predicted"/>
<evidence type="ECO:0000313" key="1">
    <source>
        <dbReference type="EMBL" id="MPM59724.1"/>
    </source>
</evidence>
<comment type="caution">
    <text evidence="1">The sequence shown here is derived from an EMBL/GenBank/DDBJ whole genome shotgun (WGS) entry which is preliminary data.</text>
</comment>
<accession>A0A645BDE5</accession>
<dbReference type="EMBL" id="VSSQ01017429">
    <property type="protein sequence ID" value="MPM59724.1"/>
    <property type="molecule type" value="Genomic_DNA"/>
</dbReference>
<sequence length="76" mass="8087">MEPMAVTVAGPEPEIAAKNMQPMMVAIPSPPVNFPTAASAMLTIRRAIPPKAIRFPASIKKGMAISVKESRPVKAF</sequence>
<protein>
    <submittedName>
        <fullName evidence="1">Uncharacterized protein</fullName>
    </submittedName>
</protein>
<organism evidence="1">
    <name type="scientific">bioreactor metagenome</name>
    <dbReference type="NCBI Taxonomy" id="1076179"/>
    <lineage>
        <taxon>unclassified sequences</taxon>
        <taxon>metagenomes</taxon>
        <taxon>ecological metagenomes</taxon>
    </lineage>
</organism>